<evidence type="ECO:0000313" key="8">
    <source>
        <dbReference type="EMBL" id="EDK46270.1"/>
    </source>
</evidence>
<dbReference type="OrthoDB" id="1930084at2759"/>
<evidence type="ECO:0000256" key="6">
    <source>
        <dbReference type="RuleBase" id="RU004273"/>
    </source>
</evidence>
<dbReference type="InterPro" id="IPR004843">
    <property type="entry name" value="Calcineurin-like_PHP"/>
</dbReference>
<organism evidence="8 9">
    <name type="scientific">Lodderomyces elongisporus (strain ATCC 11503 / CBS 2605 / JCM 1781 / NBRC 1676 / NRRL YB-4239)</name>
    <name type="common">Yeast</name>
    <name type="synonym">Saccharomyces elongisporus</name>
    <dbReference type="NCBI Taxonomy" id="379508"/>
    <lineage>
        <taxon>Eukaryota</taxon>
        <taxon>Fungi</taxon>
        <taxon>Dikarya</taxon>
        <taxon>Ascomycota</taxon>
        <taxon>Saccharomycotina</taxon>
        <taxon>Pichiomycetes</taxon>
        <taxon>Debaryomycetaceae</taxon>
        <taxon>Candida/Lodderomyces clade</taxon>
        <taxon>Lodderomyces</taxon>
    </lineage>
</organism>
<reference evidence="8 9" key="1">
    <citation type="journal article" date="2009" name="Nature">
        <title>Evolution of pathogenicity and sexual reproduction in eight Candida genomes.</title>
        <authorList>
            <person name="Butler G."/>
            <person name="Rasmussen M.D."/>
            <person name="Lin M.F."/>
            <person name="Santos M.A."/>
            <person name="Sakthikumar S."/>
            <person name="Munro C.A."/>
            <person name="Rheinbay E."/>
            <person name="Grabherr M."/>
            <person name="Forche A."/>
            <person name="Reedy J.L."/>
            <person name="Agrafioti I."/>
            <person name="Arnaud M.B."/>
            <person name="Bates S."/>
            <person name="Brown A.J."/>
            <person name="Brunke S."/>
            <person name="Costanzo M.C."/>
            <person name="Fitzpatrick D.A."/>
            <person name="de Groot P.W."/>
            <person name="Harris D."/>
            <person name="Hoyer L.L."/>
            <person name="Hube B."/>
            <person name="Klis F.M."/>
            <person name="Kodira C."/>
            <person name="Lennard N."/>
            <person name="Logue M.E."/>
            <person name="Martin R."/>
            <person name="Neiman A.M."/>
            <person name="Nikolaou E."/>
            <person name="Quail M.A."/>
            <person name="Quinn J."/>
            <person name="Santos M.C."/>
            <person name="Schmitzberger F.F."/>
            <person name="Sherlock G."/>
            <person name="Shah P."/>
            <person name="Silverstein K.A."/>
            <person name="Skrzypek M.S."/>
            <person name="Soll D."/>
            <person name="Staggs R."/>
            <person name="Stansfield I."/>
            <person name="Stumpf M.P."/>
            <person name="Sudbery P.E."/>
            <person name="Srikantha T."/>
            <person name="Zeng Q."/>
            <person name="Berman J."/>
            <person name="Berriman M."/>
            <person name="Heitman J."/>
            <person name="Gow N.A."/>
            <person name="Lorenz M.C."/>
            <person name="Birren B.W."/>
            <person name="Kellis M."/>
            <person name="Cuomo C.A."/>
        </authorList>
    </citation>
    <scope>NUCLEOTIDE SEQUENCE [LARGE SCALE GENOMIC DNA]</scope>
    <source>
        <strain evidence="9">ATCC 11503 / BCRC 21390 / CBS 2605 / JCM 1781 / NBRC 1676 / NRRL YB-4239</strain>
    </source>
</reference>
<evidence type="ECO:0000259" key="7">
    <source>
        <dbReference type="PROSITE" id="PS00125"/>
    </source>
</evidence>
<dbReference type="Gene3D" id="3.60.21.10">
    <property type="match status" value="1"/>
</dbReference>
<keyword evidence="1" id="KW-0479">Metal-binding</keyword>
<dbReference type="GO" id="GO:0046872">
    <property type="term" value="F:metal ion binding"/>
    <property type="evidence" value="ECO:0007669"/>
    <property type="project" value="UniProtKB-KW"/>
</dbReference>
<keyword evidence="9" id="KW-1185">Reference proteome</keyword>
<evidence type="ECO:0000256" key="5">
    <source>
        <dbReference type="ARBA" id="ARBA00048336"/>
    </source>
</evidence>
<dbReference type="GO" id="GO:0004722">
    <property type="term" value="F:protein serine/threonine phosphatase activity"/>
    <property type="evidence" value="ECO:0007669"/>
    <property type="project" value="UniProtKB-EC"/>
</dbReference>
<sequence>MTVPFSIPISDLDYCLEQLLDHKPPKILPPETIHQLCHQLKTQLLQDPNIISLQSPISVVGDIHGQYHDLLEIFKIGGSPPNTNYLFLGDYVDRGYYSVETISLLLVLKLRYPNRISLIRGNHESRTITTNYGFYTEVLNKYSGSADVWTYITDLFDYLPLGATIDGTIFACHGGLSPSCQQLDQIRAVDRFREIPHDGIMADLVWSDPDVEITDFKLSPRGAGYLFGSDIMNKFCHDNNLVQMIRAHQLCNEGYTSYWKGKCLTVWSAPNYCYRCGNKASVLEITHSCYTQKANLHPNGMSDPDNVLNSGVALYDKTRTQIEQGVLPGQYFNIFEASQENDEDTINGKSVNGVNFDNDLLDLPSNNNSDFFAAYFQERPKRQHVEYFL</sequence>
<dbReference type="PRINTS" id="PR00114">
    <property type="entry name" value="STPHPHTASE"/>
</dbReference>
<dbReference type="KEGG" id="lel:PVL30_004167"/>
<dbReference type="InterPro" id="IPR006186">
    <property type="entry name" value="Ser/Thr-sp_prot-phosphatase"/>
</dbReference>
<dbReference type="STRING" id="379508.A5E4B2"/>
<dbReference type="EC" id="3.1.3.16" evidence="6"/>
<comment type="similarity">
    <text evidence="6">Belongs to the PPP phosphatase family.</text>
</comment>
<name>A5E4B2_LODEL</name>
<dbReference type="PROSITE" id="PS00125">
    <property type="entry name" value="SER_THR_PHOSPHATASE"/>
    <property type="match status" value="1"/>
</dbReference>
<evidence type="ECO:0000256" key="3">
    <source>
        <dbReference type="ARBA" id="ARBA00023211"/>
    </source>
</evidence>
<proteinExistence type="inferred from homology"/>
<dbReference type="GO" id="GO:1901525">
    <property type="term" value="P:negative regulation of mitophagy"/>
    <property type="evidence" value="ECO:0007669"/>
    <property type="project" value="EnsemblFungi"/>
</dbReference>
<accession>A5E4B2</accession>
<comment type="catalytic activity">
    <reaction evidence="5 6">
        <text>O-phospho-L-threonyl-[protein] + H2O = L-threonyl-[protein] + phosphate</text>
        <dbReference type="Rhea" id="RHEA:47004"/>
        <dbReference type="Rhea" id="RHEA-COMP:11060"/>
        <dbReference type="Rhea" id="RHEA-COMP:11605"/>
        <dbReference type="ChEBI" id="CHEBI:15377"/>
        <dbReference type="ChEBI" id="CHEBI:30013"/>
        <dbReference type="ChEBI" id="CHEBI:43474"/>
        <dbReference type="ChEBI" id="CHEBI:61977"/>
        <dbReference type="EC" id="3.1.3.16"/>
    </reaction>
</comment>
<keyword evidence="2 6" id="KW-0378">Hydrolase</keyword>
<dbReference type="SMART" id="SM00156">
    <property type="entry name" value="PP2Ac"/>
    <property type="match status" value="1"/>
</dbReference>
<dbReference type="FunCoup" id="A5E4B2">
    <property type="interactions" value="33"/>
</dbReference>
<dbReference type="eggNOG" id="KOG0372">
    <property type="taxonomic scope" value="Eukaryota"/>
</dbReference>
<feature type="domain" description="Serine/threonine specific protein phosphatases" evidence="7">
    <location>
        <begin position="119"/>
        <end position="124"/>
    </location>
</feature>
<evidence type="ECO:0000313" key="9">
    <source>
        <dbReference type="Proteomes" id="UP000001996"/>
    </source>
</evidence>
<dbReference type="GeneID" id="5231561"/>
<protein>
    <recommendedName>
        <fullName evidence="6">Serine/threonine-protein phosphatase</fullName>
        <ecNumber evidence="6">3.1.3.16</ecNumber>
    </recommendedName>
</protein>
<comment type="catalytic activity">
    <reaction evidence="4">
        <text>O-phospho-L-seryl-[protein] + H2O = L-seryl-[protein] + phosphate</text>
        <dbReference type="Rhea" id="RHEA:20629"/>
        <dbReference type="Rhea" id="RHEA-COMP:9863"/>
        <dbReference type="Rhea" id="RHEA-COMP:11604"/>
        <dbReference type="ChEBI" id="CHEBI:15377"/>
        <dbReference type="ChEBI" id="CHEBI:29999"/>
        <dbReference type="ChEBI" id="CHEBI:43474"/>
        <dbReference type="ChEBI" id="CHEBI:83421"/>
        <dbReference type="EC" id="3.1.3.16"/>
    </reaction>
</comment>
<dbReference type="InterPro" id="IPR029052">
    <property type="entry name" value="Metallo-depent_PP-like"/>
</dbReference>
<dbReference type="HOGENOM" id="CLU_004962_0_2_1"/>
<dbReference type="GO" id="GO:0005977">
    <property type="term" value="P:glycogen metabolic process"/>
    <property type="evidence" value="ECO:0007669"/>
    <property type="project" value="EnsemblFungi"/>
</dbReference>
<dbReference type="FunFam" id="3.60.21.10:FF:000168">
    <property type="entry name" value="Serine/threonine-protein phosphatase"/>
    <property type="match status" value="1"/>
</dbReference>
<dbReference type="InParanoid" id="A5E4B2"/>
<dbReference type="Proteomes" id="UP000001996">
    <property type="component" value="Unassembled WGS sequence"/>
</dbReference>
<gene>
    <name evidence="8" type="ORF">LELG_04451</name>
</gene>
<keyword evidence="3" id="KW-0464">Manganese</keyword>
<dbReference type="InterPro" id="IPR047129">
    <property type="entry name" value="PPA2-like"/>
</dbReference>
<dbReference type="PANTHER" id="PTHR45619">
    <property type="entry name" value="SERINE/THREONINE-PROTEIN PHOSPHATASE PP2A-RELATED"/>
    <property type="match status" value="1"/>
</dbReference>
<dbReference type="GO" id="GO:0005741">
    <property type="term" value="C:mitochondrial outer membrane"/>
    <property type="evidence" value="ECO:0007669"/>
    <property type="project" value="EnsemblFungi"/>
</dbReference>
<dbReference type="VEuPathDB" id="FungiDB:LELG_04451"/>
<dbReference type="CDD" id="cd07415">
    <property type="entry name" value="MPP_PP2A_PP4_PP6"/>
    <property type="match status" value="1"/>
</dbReference>
<dbReference type="EMBL" id="CH981529">
    <property type="protein sequence ID" value="EDK46270.1"/>
    <property type="molecule type" value="Genomic_DNA"/>
</dbReference>
<dbReference type="Pfam" id="PF00149">
    <property type="entry name" value="Metallophos"/>
    <property type="match status" value="1"/>
</dbReference>
<evidence type="ECO:0000256" key="1">
    <source>
        <dbReference type="ARBA" id="ARBA00022723"/>
    </source>
</evidence>
<dbReference type="SUPFAM" id="SSF56300">
    <property type="entry name" value="Metallo-dependent phosphatases"/>
    <property type="match status" value="1"/>
</dbReference>
<dbReference type="AlphaFoldDB" id="A5E4B2"/>
<dbReference type="OMA" id="KIGGYPP"/>
<evidence type="ECO:0000256" key="2">
    <source>
        <dbReference type="ARBA" id="ARBA00022801"/>
    </source>
</evidence>
<evidence type="ECO:0000256" key="4">
    <source>
        <dbReference type="ARBA" id="ARBA00047761"/>
    </source>
</evidence>